<evidence type="ECO:0000256" key="7">
    <source>
        <dbReference type="RuleBase" id="RU000320"/>
    </source>
</evidence>
<dbReference type="PRINTS" id="PR01437">
    <property type="entry name" value="NUOXDRDTASE4"/>
</dbReference>
<evidence type="ECO:0000256" key="1">
    <source>
        <dbReference type="ARBA" id="ARBA00004651"/>
    </source>
</evidence>
<dbReference type="PANTHER" id="PTHR42682">
    <property type="entry name" value="HYDROGENASE-4 COMPONENT F"/>
    <property type="match status" value="1"/>
</dbReference>
<feature type="transmembrane region" description="Helical" evidence="8">
    <location>
        <begin position="243"/>
        <end position="265"/>
    </location>
</feature>
<evidence type="ECO:0000313" key="11">
    <source>
        <dbReference type="Proteomes" id="UP000094893"/>
    </source>
</evidence>
<dbReference type="Proteomes" id="UP000094893">
    <property type="component" value="Unassembled WGS sequence"/>
</dbReference>
<comment type="caution">
    <text evidence="10">The sequence shown here is derived from an EMBL/GenBank/DDBJ whole genome shotgun (WGS) entry which is preliminary data.</text>
</comment>
<dbReference type="Pfam" id="PF00361">
    <property type="entry name" value="Proton_antipo_M"/>
    <property type="match status" value="1"/>
</dbReference>
<evidence type="ECO:0000256" key="6">
    <source>
        <dbReference type="ARBA" id="ARBA00023136"/>
    </source>
</evidence>
<feature type="domain" description="NADH:quinone oxidoreductase/Mrp antiporter transmembrane" evidence="9">
    <location>
        <begin position="129"/>
        <end position="415"/>
    </location>
</feature>
<feature type="transmembrane region" description="Helical" evidence="8">
    <location>
        <begin position="134"/>
        <end position="151"/>
    </location>
</feature>
<feature type="transmembrane region" description="Helical" evidence="8">
    <location>
        <begin position="305"/>
        <end position="326"/>
    </location>
</feature>
<accession>A0A1C2IJ67</accession>
<evidence type="ECO:0000259" key="9">
    <source>
        <dbReference type="Pfam" id="PF00361"/>
    </source>
</evidence>
<feature type="transmembrane region" description="Helical" evidence="8">
    <location>
        <begin position="376"/>
        <end position="395"/>
    </location>
</feature>
<comment type="subcellular location">
    <subcellularLocation>
        <location evidence="1">Cell membrane</location>
        <topology evidence="1">Multi-pass membrane protein</topology>
    </subcellularLocation>
    <subcellularLocation>
        <location evidence="7">Membrane</location>
        <topology evidence="7">Multi-pass membrane protein</topology>
    </subcellularLocation>
</comment>
<feature type="transmembrane region" description="Helical" evidence="8">
    <location>
        <begin position="277"/>
        <end position="298"/>
    </location>
</feature>
<reference evidence="10 11" key="1">
    <citation type="journal article" date="2016" name="Int. J. Mol. Sci.">
        <title>Comparative genomics of the extreme acidophile Acidithiobacillus thiooxidans reveals intraspecific divergence and niche adaptation.</title>
        <authorList>
            <person name="Zhang X."/>
            <person name="Feng X."/>
            <person name="Tao J."/>
            <person name="Ma L."/>
            <person name="Xiao Y."/>
            <person name="Liang Y."/>
            <person name="Liu X."/>
            <person name="Yin H."/>
        </authorList>
    </citation>
    <scope>NUCLEOTIDE SEQUENCE [LARGE SCALE GENOMIC DNA]</scope>
    <source>
        <strain evidence="10 11">A02</strain>
    </source>
</reference>
<sequence>MNADWLPVLILLVPLSGALLALLNRRAAPYFSVLAAFITLLLGISAAWHVEAQGPIHASDGLFALDALGALYLLPVCFVYFTSSLYAIGYLWARKQEQASDEAEPRYRQYFPLMNVFALVILAVPLVANLALMWIAIELTTVFSAFLVAYEDRAEALEAAWKYVALTSMGAMIALLGVLMLYYGTHAAGQAPTWNGLLRAAPHMSAPLLLLAFVLWLIGFGAKTGLVPMHTWLPDAHSQAPASVCAVLSGVETSAALYMLLRIYPALAANPGIHDPAAWYMTAGLITVGSAAFMLLQVHDFKRMFAYSTIEHMGIILTACGIGAAVHEQGTVYQLFAHGFTKSFCFFAAGLAGIIFGTQEIAKVRGLISRSPAAGWALVLGTLAIAGAPPFALFLSEFEILYTGYSSGQYLPTGLLTAFIVIAFIALAYQATRIAFGAPDNIPEQHTAPTIKIPRSSLAAMAIAFIPMFVFGFYLPAPLLHLVHEAALMLEVPA</sequence>
<keyword evidence="4 8" id="KW-1133">Transmembrane helix</keyword>
<protein>
    <recommendedName>
        <fullName evidence="9">NADH:quinone oxidoreductase/Mrp antiporter transmembrane domain-containing protein</fullName>
    </recommendedName>
</protein>
<feature type="transmembrane region" description="Helical" evidence="8">
    <location>
        <begin position="6"/>
        <end position="23"/>
    </location>
</feature>
<dbReference type="InterPro" id="IPR001750">
    <property type="entry name" value="ND/Mrp_TM"/>
</dbReference>
<dbReference type="PANTHER" id="PTHR42682:SF5">
    <property type="entry name" value="HYDROGENASE-4 COMPONENT F"/>
    <property type="match status" value="1"/>
</dbReference>
<feature type="transmembrane region" description="Helical" evidence="8">
    <location>
        <begin position="332"/>
        <end position="356"/>
    </location>
</feature>
<evidence type="ECO:0000256" key="4">
    <source>
        <dbReference type="ARBA" id="ARBA00022989"/>
    </source>
</evidence>
<evidence type="ECO:0000256" key="5">
    <source>
        <dbReference type="ARBA" id="ARBA00023002"/>
    </source>
</evidence>
<proteinExistence type="predicted"/>
<feature type="transmembrane region" description="Helical" evidence="8">
    <location>
        <begin position="70"/>
        <end position="89"/>
    </location>
</feature>
<feature type="transmembrane region" description="Helical" evidence="8">
    <location>
        <begin position="110"/>
        <end position="128"/>
    </location>
</feature>
<dbReference type="RefSeq" id="WP_024893076.1">
    <property type="nucleotide sequence ID" value="NZ_JBAYOM010000026.1"/>
</dbReference>
<dbReference type="InterPro" id="IPR052175">
    <property type="entry name" value="ComplexI-like_HydComp"/>
</dbReference>
<feature type="transmembrane region" description="Helical" evidence="8">
    <location>
        <begin position="457"/>
        <end position="475"/>
    </location>
</feature>
<organism evidence="10 11">
    <name type="scientific">Acidithiobacillus thiooxidans</name>
    <name type="common">Thiobacillus thiooxidans</name>
    <dbReference type="NCBI Taxonomy" id="930"/>
    <lineage>
        <taxon>Bacteria</taxon>
        <taxon>Pseudomonadati</taxon>
        <taxon>Pseudomonadota</taxon>
        <taxon>Acidithiobacillia</taxon>
        <taxon>Acidithiobacillales</taxon>
        <taxon>Acidithiobacillaceae</taxon>
        <taxon>Acidithiobacillus</taxon>
    </lineage>
</organism>
<keyword evidence="6 8" id="KW-0472">Membrane</keyword>
<dbReference type="GO" id="GO:0008137">
    <property type="term" value="F:NADH dehydrogenase (ubiquinone) activity"/>
    <property type="evidence" value="ECO:0007669"/>
    <property type="project" value="InterPro"/>
</dbReference>
<dbReference type="AlphaFoldDB" id="A0A1C2IJ67"/>
<keyword evidence="5" id="KW-0560">Oxidoreductase</keyword>
<dbReference type="EMBL" id="LWSA01000079">
    <property type="protein sequence ID" value="OCX74071.1"/>
    <property type="molecule type" value="Genomic_DNA"/>
</dbReference>
<evidence type="ECO:0000256" key="8">
    <source>
        <dbReference type="SAM" id="Phobius"/>
    </source>
</evidence>
<dbReference type="GO" id="GO:0042773">
    <property type="term" value="P:ATP synthesis coupled electron transport"/>
    <property type="evidence" value="ECO:0007669"/>
    <property type="project" value="InterPro"/>
</dbReference>
<gene>
    <name evidence="10" type="ORF">A6P07_06565</name>
</gene>
<evidence type="ECO:0000256" key="2">
    <source>
        <dbReference type="ARBA" id="ARBA00022475"/>
    </source>
</evidence>
<dbReference type="GO" id="GO:0016491">
    <property type="term" value="F:oxidoreductase activity"/>
    <property type="evidence" value="ECO:0007669"/>
    <property type="project" value="UniProtKB-KW"/>
</dbReference>
<name>A0A1C2IJ67_ACITH</name>
<feature type="transmembrane region" description="Helical" evidence="8">
    <location>
        <begin position="415"/>
        <end position="436"/>
    </location>
</feature>
<evidence type="ECO:0000313" key="10">
    <source>
        <dbReference type="EMBL" id="OCX74071.1"/>
    </source>
</evidence>
<evidence type="ECO:0000256" key="3">
    <source>
        <dbReference type="ARBA" id="ARBA00022692"/>
    </source>
</evidence>
<feature type="transmembrane region" description="Helical" evidence="8">
    <location>
        <begin position="163"/>
        <end position="184"/>
    </location>
</feature>
<feature type="transmembrane region" description="Helical" evidence="8">
    <location>
        <begin position="204"/>
        <end position="222"/>
    </location>
</feature>
<keyword evidence="2" id="KW-1003">Cell membrane</keyword>
<dbReference type="InterPro" id="IPR003918">
    <property type="entry name" value="NADH_UbQ_OxRdtase"/>
</dbReference>
<dbReference type="GO" id="GO:0005886">
    <property type="term" value="C:plasma membrane"/>
    <property type="evidence" value="ECO:0007669"/>
    <property type="project" value="UniProtKB-SubCell"/>
</dbReference>
<keyword evidence="3 7" id="KW-0812">Transmembrane</keyword>
<dbReference type="eggNOG" id="COG0651">
    <property type="taxonomic scope" value="Bacteria"/>
</dbReference>
<feature type="transmembrane region" description="Helical" evidence="8">
    <location>
        <begin position="30"/>
        <end position="50"/>
    </location>
</feature>